<dbReference type="InterPro" id="IPR027417">
    <property type="entry name" value="P-loop_NTPase"/>
</dbReference>
<protein>
    <recommendedName>
        <fullName evidence="5">Branched-chain amino acid aminotransferase</fullName>
    </recommendedName>
</protein>
<evidence type="ECO:0000256" key="2">
    <source>
        <dbReference type="ARBA" id="ARBA00023304"/>
    </source>
</evidence>
<dbReference type="Gene3D" id="3.40.50.300">
    <property type="entry name" value="P-loop containing nucleotide triphosphate hydrolases"/>
    <property type="match status" value="1"/>
</dbReference>
<organism evidence="3 4">
    <name type="scientific">Roseovarius aestuarii</name>
    <dbReference type="NCBI Taxonomy" id="475083"/>
    <lineage>
        <taxon>Bacteria</taxon>
        <taxon>Pseudomonadati</taxon>
        <taxon>Pseudomonadota</taxon>
        <taxon>Alphaproteobacteria</taxon>
        <taxon>Rhodobacterales</taxon>
        <taxon>Roseobacteraceae</taxon>
        <taxon>Roseovarius</taxon>
    </lineage>
</organism>
<dbReference type="Pfam" id="PF19798">
    <property type="entry name" value="Sulfotransfer_5"/>
    <property type="match status" value="1"/>
</dbReference>
<dbReference type="AlphaFoldDB" id="A0A1X7BS02"/>
<comment type="similarity">
    <text evidence="1">Belongs to the class-IV pyridoxal-phosphate-dependent aminotransferase family.</text>
</comment>
<evidence type="ECO:0000313" key="3">
    <source>
        <dbReference type="EMBL" id="SMC11989.1"/>
    </source>
</evidence>
<gene>
    <name evidence="3" type="ORF">ROA7745_01810</name>
</gene>
<sequence length="239" mass="26448">MRIAMWSGPRNLSTAMMYSFGARADCAVVDEPFYAAYLTKTGLDHPMRAEIIASQPTDADQVIDTLLGPAPGGEAHFYQKHMSQHMITGMPRDWISQLTNVFLIRHPARVAASFSAKYDNPTLTDIGFVQQAELYDQLVSDGHSPVVIDSADIRHDPETMLRRLCDVIDLPWDDRMLRWPAGGHPDDGVWATHWYGSVHRSTGFAAAEGPLPDLTGAKADLARDALPFFEKLSAVKITP</sequence>
<proteinExistence type="inferred from homology"/>
<accession>A0A1X7BS02</accession>
<keyword evidence="4" id="KW-1185">Reference proteome</keyword>
<dbReference type="Proteomes" id="UP000193224">
    <property type="component" value="Unassembled WGS sequence"/>
</dbReference>
<dbReference type="SUPFAM" id="SSF52540">
    <property type="entry name" value="P-loop containing nucleoside triphosphate hydrolases"/>
    <property type="match status" value="1"/>
</dbReference>
<dbReference type="GO" id="GO:0009082">
    <property type="term" value="P:branched-chain amino acid biosynthetic process"/>
    <property type="evidence" value="ECO:0007669"/>
    <property type="project" value="UniProtKB-KW"/>
</dbReference>
<keyword evidence="2" id="KW-0028">Amino-acid biosynthesis</keyword>
<evidence type="ECO:0000313" key="4">
    <source>
        <dbReference type="Proteomes" id="UP000193224"/>
    </source>
</evidence>
<dbReference type="InterPro" id="IPR050571">
    <property type="entry name" value="Class-IV_PLP-Dep_Aminotrnsfr"/>
</dbReference>
<name>A0A1X7BS02_9RHOB</name>
<evidence type="ECO:0000256" key="1">
    <source>
        <dbReference type="ARBA" id="ARBA00009320"/>
    </source>
</evidence>
<dbReference type="EMBL" id="FWXB01000005">
    <property type="protein sequence ID" value="SMC11989.1"/>
    <property type="molecule type" value="Genomic_DNA"/>
</dbReference>
<dbReference type="PANTHER" id="PTHR42743">
    <property type="entry name" value="AMINO-ACID AMINOTRANSFERASE"/>
    <property type="match status" value="1"/>
</dbReference>
<keyword evidence="2" id="KW-0100">Branched-chain amino acid biosynthesis</keyword>
<dbReference type="PANTHER" id="PTHR42743:SF11">
    <property type="entry name" value="AMINODEOXYCHORISMATE LYASE"/>
    <property type="match status" value="1"/>
</dbReference>
<evidence type="ECO:0008006" key="5">
    <source>
        <dbReference type="Google" id="ProtNLM"/>
    </source>
</evidence>
<dbReference type="RefSeq" id="WP_085799944.1">
    <property type="nucleotide sequence ID" value="NZ_FWXB01000005.1"/>
</dbReference>
<dbReference type="OrthoDB" id="272985at2"/>
<reference evidence="3 4" key="1">
    <citation type="submission" date="2017-03" db="EMBL/GenBank/DDBJ databases">
        <authorList>
            <person name="Afonso C.L."/>
            <person name="Miller P.J."/>
            <person name="Scott M.A."/>
            <person name="Spackman E."/>
            <person name="Goraichik I."/>
            <person name="Dimitrov K.M."/>
            <person name="Suarez D.L."/>
            <person name="Swayne D.E."/>
        </authorList>
    </citation>
    <scope>NUCLEOTIDE SEQUENCE [LARGE SCALE GENOMIC DNA]</scope>
    <source>
        <strain evidence="3 4">CECT 7745</strain>
    </source>
</reference>